<organism evidence="2 3">
    <name type="scientific">Streptomyces rhizosphaericus</name>
    <dbReference type="NCBI Taxonomy" id="114699"/>
    <lineage>
        <taxon>Bacteria</taxon>
        <taxon>Bacillati</taxon>
        <taxon>Actinomycetota</taxon>
        <taxon>Actinomycetes</taxon>
        <taxon>Kitasatosporales</taxon>
        <taxon>Streptomycetaceae</taxon>
        <taxon>Streptomyces</taxon>
        <taxon>Streptomyces violaceusniger group</taxon>
    </lineage>
</organism>
<evidence type="ECO:0000313" key="2">
    <source>
        <dbReference type="EMBL" id="GAA0935389.1"/>
    </source>
</evidence>
<dbReference type="Proteomes" id="UP001500418">
    <property type="component" value="Unassembled WGS sequence"/>
</dbReference>
<protein>
    <submittedName>
        <fullName evidence="2">Uncharacterized protein</fullName>
    </submittedName>
</protein>
<evidence type="ECO:0000256" key="1">
    <source>
        <dbReference type="SAM" id="MobiDB-lite"/>
    </source>
</evidence>
<feature type="compositionally biased region" description="Basic and acidic residues" evidence="1">
    <location>
        <begin position="1"/>
        <end position="15"/>
    </location>
</feature>
<feature type="region of interest" description="Disordered" evidence="1">
    <location>
        <begin position="1"/>
        <end position="46"/>
    </location>
</feature>
<proteinExistence type="predicted"/>
<accession>A0ABN1Q0G0</accession>
<comment type="caution">
    <text evidence="2">The sequence shown here is derived from an EMBL/GenBank/DDBJ whole genome shotgun (WGS) entry which is preliminary data.</text>
</comment>
<gene>
    <name evidence="2" type="ORF">GCM10009575_045660</name>
</gene>
<reference evidence="2 3" key="1">
    <citation type="journal article" date="2019" name="Int. J. Syst. Evol. Microbiol.">
        <title>The Global Catalogue of Microorganisms (GCM) 10K type strain sequencing project: providing services to taxonomists for standard genome sequencing and annotation.</title>
        <authorList>
            <consortium name="The Broad Institute Genomics Platform"/>
            <consortium name="The Broad Institute Genome Sequencing Center for Infectious Disease"/>
            <person name="Wu L."/>
            <person name="Ma J."/>
        </authorList>
    </citation>
    <scope>NUCLEOTIDE SEQUENCE [LARGE SCALE GENOMIC DNA]</scope>
    <source>
        <strain evidence="2 3">JCM 11444</strain>
    </source>
</reference>
<keyword evidence="3" id="KW-1185">Reference proteome</keyword>
<dbReference type="EMBL" id="BAAAID010000028">
    <property type="protein sequence ID" value="GAA0935389.1"/>
    <property type="molecule type" value="Genomic_DNA"/>
</dbReference>
<evidence type="ECO:0000313" key="3">
    <source>
        <dbReference type="Proteomes" id="UP001500418"/>
    </source>
</evidence>
<sequence length="75" mass="7876">MEEGDLHQLAERDQQEDGEDGQGGKGVEVALPLDDAAAAPDRLPGGGAGRTLACRRAVCGGGHEVGVYLLFWKEE</sequence>
<name>A0ABN1Q0G0_9ACTN</name>
<feature type="compositionally biased region" description="Low complexity" evidence="1">
    <location>
        <begin position="27"/>
        <end position="43"/>
    </location>
</feature>